<gene>
    <name evidence="2" type="ORF">CLV71_103214</name>
</gene>
<dbReference type="EMBL" id="SOCP01000003">
    <property type="protein sequence ID" value="TDV54973.1"/>
    <property type="molecule type" value="Genomic_DNA"/>
</dbReference>
<organism evidence="2 3">
    <name type="scientific">Actinophytocola oryzae</name>
    <dbReference type="NCBI Taxonomy" id="502181"/>
    <lineage>
        <taxon>Bacteria</taxon>
        <taxon>Bacillati</taxon>
        <taxon>Actinomycetota</taxon>
        <taxon>Actinomycetes</taxon>
        <taxon>Pseudonocardiales</taxon>
        <taxon>Pseudonocardiaceae</taxon>
    </lineage>
</organism>
<evidence type="ECO:0000256" key="1">
    <source>
        <dbReference type="SAM" id="MobiDB-lite"/>
    </source>
</evidence>
<keyword evidence="3" id="KW-1185">Reference proteome</keyword>
<evidence type="ECO:0000313" key="2">
    <source>
        <dbReference type="EMBL" id="TDV54973.1"/>
    </source>
</evidence>
<evidence type="ECO:0000313" key="3">
    <source>
        <dbReference type="Proteomes" id="UP000294927"/>
    </source>
</evidence>
<feature type="compositionally biased region" description="Basic and acidic residues" evidence="1">
    <location>
        <begin position="1"/>
        <end position="10"/>
    </location>
</feature>
<feature type="compositionally biased region" description="Basic and acidic residues" evidence="1">
    <location>
        <begin position="49"/>
        <end position="69"/>
    </location>
</feature>
<accession>A0A4R7VXU2</accession>
<dbReference type="RefSeq" id="WP_133902096.1">
    <property type="nucleotide sequence ID" value="NZ_SOCP01000003.1"/>
</dbReference>
<protein>
    <submittedName>
        <fullName evidence="2">Uncharacterized protein</fullName>
    </submittedName>
</protein>
<dbReference type="Proteomes" id="UP000294927">
    <property type="component" value="Unassembled WGS sequence"/>
</dbReference>
<name>A0A4R7VXU2_9PSEU</name>
<sequence length="228" mass="26023">MTEHKTKFVEEPVGYDHPATERIPVQGELSDERVPADRSFAQDEEDRLEPDRDALERDRDGVEPDRDGLQPRPEAFESESDRPESDLDRPESLETQENVQADDYREPVAEPGDYQEPVAEPGDYQETARETTEAPATASAQSEPSEVFFDETAMSGFRDRWRELQGGFVDDPEDSVRGAGELVDEIMRELAERKAGLDERWRAGDAGTEELRVVIREYRAFFNRLLTD</sequence>
<feature type="region of interest" description="Disordered" evidence="1">
    <location>
        <begin position="1"/>
        <end position="145"/>
    </location>
</feature>
<dbReference type="AlphaFoldDB" id="A0A4R7VXU2"/>
<feature type="compositionally biased region" description="Low complexity" evidence="1">
    <location>
        <begin position="133"/>
        <end position="145"/>
    </location>
</feature>
<feature type="compositionally biased region" description="Basic and acidic residues" evidence="1">
    <location>
        <begin position="79"/>
        <end position="92"/>
    </location>
</feature>
<dbReference type="OrthoDB" id="123178at2"/>
<comment type="caution">
    <text evidence="2">The sequence shown here is derived from an EMBL/GenBank/DDBJ whole genome shotgun (WGS) entry which is preliminary data.</text>
</comment>
<proteinExistence type="predicted"/>
<reference evidence="2 3" key="1">
    <citation type="submission" date="2019-03" db="EMBL/GenBank/DDBJ databases">
        <title>Genomic Encyclopedia of Archaeal and Bacterial Type Strains, Phase II (KMG-II): from individual species to whole genera.</title>
        <authorList>
            <person name="Goeker M."/>
        </authorList>
    </citation>
    <scope>NUCLEOTIDE SEQUENCE [LARGE SCALE GENOMIC DNA]</scope>
    <source>
        <strain evidence="2 3">DSM 45499</strain>
    </source>
</reference>